<sequence>METLYHCRHRARRRRFEVGDTVYVKDYRGQKPTWTETHLDVRHTENATYSVRCGDLLWNRHISQLLDVFDLPLFNSRAVTDDSTPGDATDLPTPPLRRSSRQRRAPDRPSVNPTKKTYS</sequence>
<protein>
    <submittedName>
        <fullName evidence="2">Uncharacterized protein</fullName>
    </submittedName>
</protein>
<evidence type="ECO:0000313" key="2">
    <source>
        <dbReference type="EMBL" id="EYB88264.1"/>
    </source>
</evidence>
<dbReference type="STRING" id="53326.A0A016SD89"/>
<dbReference type="EMBL" id="JARK01001586">
    <property type="protein sequence ID" value="EYB88264.1"/>
    <property type="molecule type" value="Genomic_DNA"/>
</dbReference>
<evidence type="ECO:0000313" key="3">
    <source>
        <dbReference type="Proteomes" id="UP000024635"/>
    </source>
</evidence>
<dbReference type="OrthoDB" id="10057092at2759"/>
<reference evidence="3" key="1">
    <citation type="journal article" date="2015" name="Nat. Genet.">
        <title>The genome and transcriptome of the zoonotic hookworm Ancylostoma ceylanicum identify infection-specific gene families.</title>
        <authorList>
            <person name="Schwarz E.M."/>
            <person name="Hu Y."/>
            <person name="Antoshechkin I."/>
            <person name="Miller M.M."/>
            <person name="Sternberg P.W."/>
            <person name="Aroian R.V."/>
        </authorList>
    </citation>
    <scope>NUCLEOTIDE SEQUENCE</scope>
    <source>
        <strain evidence="3">HY135</strain>
    </source>
</reference>
<organism evidence="2 3">
    <name type="scientific">Ancylostoma ceylanicum</name>
    <dbReference type="NCBI Taxonomy" id="53326"/>
    <lineage>
        <taxon>Eukaryota</taxon>
        <taxon>Metazoa</taxon>
        <taxon>Ecdysozoa</taxon>
        <taxon>Nematoda</taxon>
        <taxon>Chromadorea</taxon>
        <taxon>Rhabditida</taxon>
        <taxon>Rhabditina</taxon>
        <taxon>Rhabditomorpha</taxon>
        <taxon>Strongyloidea</taxon>
        <taxon>Ancylostomatidae</taxon>
        <taxon>Ancylostomatinae</taxon>
        <taxon>Ancylostoma</taxon>
    </lineage>
</organism>
<evidence type="ECO:0000256" key="1">
    <source>
        <dbReference type="SAM" id="MobiDB-lite"/>
    </source>
</evidence>
<gene>
    <name evidence="2" type="primary">Acey_s0250.g153</name>
    <name evidence="2" type="ORF">Y032_0250g153</name>
</gene>
<name>A0A016SD89_9BILA</name>
<comment type="caution">
    <text evidence="2">The sequence shown here is derived from an EMBL/GenBank/DDBJ whole genome shotgun (WGS) entry which is preliminary data.</text>
</comment>
<proteinExistence type="predicted"/>
<accession>A0A016SD89</accession>
<keyword evidence="3" id="KW-1185">Reference proteome</keyword>
<dbReference type="Proteomes" id="UP000024635">
    <property type="component" value="Unassembled WGS sequence"/>
</dbReference>
<dbReference type="AlphaFoldDB" id="A0A016SD89"/>
<feature type="region of interest" description="Disordered" evidence="1">
    <location>
        <begin position="77"/>
        <end position="119"/>
    </location>
</feature>